<dbReference type="EMBL" id="JAROCF010000001">
    <property type="protein sequence ID" value="MDN4615872.1"/>
    <property type="molecule type" value="Genomic_DNA"/>
</dbReference>
<accession>A0ABT8KHC6</accession>
<proteinExistence type="predicted"/>
<evidence type="ECO:0000256" key="1">
    <source>
        <dbReference type="SAM" id="MobiDB-lite"/>
    </source>
</evidence>
<dbReference type="Proteomes" id="UP001174208">
    <property type="component" value="Unassembled WGS sequence"/>
</dbReference>
<feature type="region of interest" description="Disordered" evidence="1">
    <location>
        <begin position="69"/>
        <end position="93"/>
    </location>
</feature>
<dbReference type="RefSeq" id="WP_301212106.1">
    <property type="nucleotide sequence ID" value="NZ_JAROCF010000001.1"/>
</dbReference>
<sequence length="93" mass="10493">MKTEEELKGLPHVPISTFKANPAHYLETGALITTHGHVRAAFVPMDEPDELPGLDSVKAQLKLLSRMRQPDHVAEELRDLRRTRDSEDVGEPR</sequence>
<evidence type="ECO:0000313" key="2">
    <source>
        <dbReference type="EMBL" id="MDN4615872.1"/>
    </source>
</evidence>
<gene>
    <name evidence="2" type="ORF">P5G50_15585</name>
</gene>
<organism evidence="2 3">
    <name type="scientific">Leifsonia williamsii</name>
    <dbReference type="NCBI Taxonomy" id="3035919"/>
    <lineage>
        <taxon>Bacteria</taxon>
        <taxon>Bacillati</taxon>
        <taxon>Actinomycetota</taxon>
        <taxon>Actinomycetes</taxon>
        <taxon>Micrococcales</taxon>
        <taxon>Microbacteriaceae</taxon>
        <taxon>Leifsonia</taxon>
    </lineage>
</organism>
<reference evidence="2" key="1">
    <citation type="submission" date="2023-06" db="EMBL/GenBank/DDBJ databases">
        <title>MT1 and MT2 Draft Genomes of Novel Species.</title>
        <authorList>
            <person name="Venkateswaran K."/>
        </authorList>
    </citation>
    <scope>NUCLEOTIDE SEQUENCE</scope>
    <source>
        <strain evidence="2">F6_8S_P_1B</strain>
    </source>
</reference>
<evidence type="ECO:0000313" key="3">
    <source>
        <dbReference type="Proteomes" id="UP001174208"/>
    </source>
</evidence>
<name>A0ABT8KHC6_9MICO</name>
<evidence type="ECO:0008006" key="4">
    <source>
        <dbReference type="Google" id="ProtNLM"/>
    </source>
</evidence>
<keyword evidence="3" id="KW-1185">Reference proteome</keyword>
<comment type="caution">
    <text evidence="2">The sequence shown here is derived from an EMBL/GenBank/DDBJ whole genome shotgun (WGS) entry which is preliminary data.</text>
</comment>
<protein>
    <recommendedName>
        <fullName evidence="4">Prevent-host-death family protein</fullName>
    </recommendedName>
</protein>